<sequence length="164" mass="18505">MRQFVDPETGEVFYEEQILRRPDEIVKVFRPAGRSAKFVKIKASQKAKRRLRKLSLAEAGFLLKITPYASEGTNLLEGDNERGQKGIPLTVKDLARVADCSYPQARKIVKSFIEQRILRRVETDGRTALAINPLFSLNGKAAETSLLQLFRQEITEAGEDPNSE</sequence>
<dbReference type="AlphaFoldDB" id="A0A939BSW1"/>
<organism evidence="1 2">
    <name type="scientific">Brevibacillus fulvus</name>
    <dbReference type="NCBI Taxonomy" id="1125967"/>
    <lineage>
        <taxon>Bacteria</taxon>
        <taxon>Bacillati</taxon>
        <taxon>Bacillota</taxon>
        <taxon>Bacilli</taxon>
        <taxon>Bacillales</taxon>
        <taxon>Paenibacillaceae</taxon>
        <taxon>Brevibacillus</taxon>
    </lineage>
</organism>
<dbReference type="EMBL" id="JAFBEB010000008">
    <property type="protein sequence ID" value="MBM7590898.1"/>
    <property type="molecule type" value="Genomic_DNA"/>
</dbReference>
<name>A0A939BSW1_9BACL</name>
<evidence type="ECO:0000313" key="1">
    <source>
        <dbReference type="EMBL" id="MBM7590898.1"/>
    </source>
</evidence>
<reference evidence="1" key="1">
    <citation type="submission" date="2021-01" db="EMBL/GenBank/DDBJ databases">
        <title>Genomic Encyclopedia of Type Strains, Phase IV (KMG-IV): sequencing the most valuable type-strain genomes for metagenomic binning, comparative biology and taxonomic classification.</title>
        <authorList>
            <person name="Goeker M."/>
        </authorList>
    </citation>
    <scope>NUCLEOTIDE SEQUENCE</scope>
    <source>
        <strain evidence="1">DSM 25523</strain>
    </source>
</reference>
<dbReference type="Proteomes" id="UP000717624">
    <property type="component" value="Unassembled WGS sequence"/>
</dbReference>
<proteinExistence type="predicted"/>
<keyword evidence="2" id="KW-1185">Reference proteome</keyword>
<comment type="caution">
    <text evidence="1">The sequence shown here is derived from an EMBL/GenBank/DDBJ whole genome shotgun (WGS) entry which is preliminary data.</text>
</comment>
<dbReference type="RefSeq" id="WP_204518644.1">
    <property type="nucleotide sequence ID" value="NZ_BAABIN010000005.1"/>
</dbReference>
<protein>
    <submittedName>
        <fullName evidence="1">Uncharacterized protein</fullName>
    </submittedName>
</protein>
<accession>A0A939BSW1</accession>
<evidence type="ECO:0000313" key="2">
    <source>
        <dbReference type="Proteomes" id="UP000717624"/>
    </source>
</evidence>
<gene>
    <name evidence="1" type="ORF">JOD01_002510</name>
</gene>